<dbReference type="GO" id="GO:0005524">
    <property type="term" value="F:ATP binding"/>
    <property type="evidence" value="ECO:0007669"/>
    <property type="project" value="UniProtKB-KW"/>
</dbReference>
<evidence type="ECO:0000256" key="2">
    <source>
        <dbReference type="ARBA" id="ARBA00004202"/>
    </source>
</evidence>
<dbReference type="EMBL" id="CP136864">
    <property type="protein sequence ID" value="WOJ92392.1"/>
    <property type="molecule type" value="Genomic_DNA"/>
</dbReference>
<dbReference type="SUPFAM" id="SSF52540">
    <property type="entry name" value="P-loop containing nucleoside triphosphate hydrolases"/>
    <property type="match status" value="1"/>
</dbReference>
<evidence type="ECO:0000256" key="6">
    <source>
        <dbReference type="ARBA" id="ARBA00022618"/>
    </source>
</evidence>
<sequence>MISFERVSKRYDNSHDALREVSFSIDQEELVFLTGHSGAGKSTLLRLIMLMERPSRGRVVVAGADLGKFRRGSIPRHRQSIGVVFQNHKLLMDRPVFDNVALPLQIAGFEYRDINRRVNAALDKVGLLDRVQAMPLALSGGEQQRVGIARAVVGRPSILLADEPTGNLDPELSAEIMQLFVDFSRVGVTVLIASHDLALISRLRHRILTLKDGRLVSPEITIDGA</sequence>
<comment type="subunit">
    <text evidence="11">Homodimer. Forms a membrane-associated complex with FtsX.</text>
</comment>
<evidence type="ECO:0000259" key="12">
    <source>
        <dbReference type="PROSITE" id="PS50893"/>
    </source>
</evidence>
<comment type="similarity">
    <text evidence="3 11">Belongs to the ABC transporter superfamily.</text>
</comment>
<keyword evidence="8 11" id="KW-0067">ATP-binding</keyword>
<dbReference type="InterPro" id="IPR017871">
    <property type="entry name" value="ABC_transporter-like_CS"/>
</dbReference>
<comment type="subcellular location">
    <subcellularLocation>
        <location evidence="11">Cell inner membrane</location>
        <topology evidence="11">Peripheral membrane protein</topology>
        <orientation evidence="11">Cytoplasmic side</orientation>
    </subcellularLocation>
    <subcellularLocation>
        <location evidence="2">Cell membrane</location>
        <topology evidence="2">Peripheral membrane protein</topology>
    </subcellularLocation>
</comment>
<gene>
    <name evidence="11 13" type="primary">ftsE</name>
    <name evidence="13" type="ORF">R0135_11425</name>
</gene>
<keyword evidence="14" id="KW-1185">Reference proteome</keyword>
<name>A0ABZ0HYT6_9GAMM</name>
<evidence type="ECO:0000256" key="5">
    <source>
        <dbReference type="ARBA" id="ARBA00022475"/>
    </source>
</evidence>
<evidence type="ECO:0000256" key="7">
    <source>
        <dbReference type="ARBA" id="ARBA00022741"/>
    </source>
</evidence>
<dbReference type="InterPro" id="IPR027417">
    <property type="entry name" value="P-loop_NTPase"/>
</dbReference>
<dbReference type="Pfam" id="PF00005">
    <property type="entry name" value="ABC_tran"/>
    <property type="match status" value="1"/>
</dbReference>
<evidence type="ECO:0000256" key="10">
    <source>
        <dbReference type="ARBA" id="ARBA00023306"/>
    </source>
</evidence>
<evidence type="ECO:0000256" key="9">
    <source>
        <dbReference type="ARBA" id="ARBA00023136"/>
    </source>
</evidence>
<protein>
    <recommendedName>
        <fullName evidence="4 11">Cell division ATP-binding protein FtsE</fullName>
    </recommendedName>
</protein>
<dbReference type="PANTHER" id="PTHR24220:SF470">
    <property type="entry name" value="CELL DIVISION ATP-BINDING PROTEIN FTSE"/>
    <property type="match status" value="1"/>
</dbReference>
<dbReference type="PROSITE" id="PS50893">
    <property type="entry name" value="ABC_TRANSPORTER_2"/>
    <property type="match status" value="1"/>
</dbReference>
<dbReference type="RefSeq" id="WP_407346989.1">
    <property type="nucleotide sequence ID" value="NZ_CP136864.1"/>
</dbReference>
<dbReference type="GO" id="GO:0051301">
    <property type="term" value="P:cell division"/>
    <property type="evidence" value="ECO:0007669"/>
    <property type="project" value="UniProtKB-KW"/>
</dbReference>
<keyword evidence="5 11" id="KW-1003">Cell membrane</keyword>
<keyword evidence="7 11" id="KW-0547">Nucleotide-binding</keyword>
<evidence type="ECO:0000256" key="1">
    <source>
        <dbReference type="ARBA" id="ARBA00002579"/>
    </source>
</evidence>
<dbReference type="InterPro" id="IPR003439">
    <property type="entry name" value="ABC_transporter-like_ATP-bd"/>
</dbReference>
<dbReference type="Proteomes" id="UP001626537">
    <property type="component" value="Chromosome"/>
</dbReference>
<evidence type="ECO:0000256" key="11">
    <source>
        <dbReference type="RuleBase" id="RU365094"/>
    </source>
</evidence>
<dbReference type="PROSITE" id="PS00211">
    <property type="entry name" value="ABC_TRANSPORTER_1"/>
    <property type="match status" value="1"/>
</dbReference>
<dbReference type="PANTHER" id="PTHR24220">
    <property type="entry name" value="IMPORT ATP-BINDING PROTEIN"/>
    <property type="match status" value="1"/>
</dbReference>
<accession>A0ABZ0HYT6</accession>
<dbReference type="SMART" id="SM00382">
    <property type="entry name" value="AAA"/>
    <property type="match status" value="1"/>
</dbReference>
<keyword evidence="6 11" id="KW-0132">Cell division</keyword>
<comment type="function">
    <text evidence="1">Part of the ABC transporter FtsEX involved in cellular division. Important for assembly or stability of the septal ring.</text>
</comment>
<dbReference type="InterPro" id="IPR003593">
    <property type="entry name" value="AAA+_ATPase"/>
</dbReference>
<evidence type="ECO:0000313" key="13">
    <source>
        <dbReference type="EMBL" id="WOJ92392.1"/>
    </source>
</evidence>
<organism evidence="13 14">
    <name type="scientific">Congregibacter variabilis</name>
    <dbReference type="NCBI Taxonomy" id="3081200"/>
    <lineage>
        <taxon>Bacteria</taxon>
        <taxon>Pseudomonadati</taxon>
        <taxon>Pseudomonadota</taxon>
        <taxon>Gammaproteobacteria</taxon>
        <taxon>Cellvibrionales</taxon>
        <taxon>Halieaceae</taxon>
        <taxon>Congregibacter</taxon>
    </lineage>
</organism>
<dbReference type="InterPro" id="IPR015854">
    <property type="entry name" value="ABC_transpr_LolD-like"/>
</dbReference>
<evidence type="ECO:0000313" key="14">
    <source>
        <dbReference type="Proteomes" id="UP001626537"/>
    </source>
</evidence>
<evidence type="ECO:0000256" key="4">
    <source>
        <dbReference type="ARBA" id="ARBA00020019"/>
    </source>
</evidence>
<evidence type="ECO:0000256" key="3">
    <source>
        <dbReference type="ARBA" id="ARBA00005417"/>
    </source>
</evidence>
<reference evidence="13 14" key="1">
    <citation type="submission" date="2023-10" db="EMBL/GenBank/DDBJ databases">
        <title>Two novel species belonging to the OM43/NOR5 clade.</title>
        <authorList>
            <person name="Park M."/>
        </authorList>
    </citation>
    <scope>NUCLEOTIDE SEQUENCE [LARGE SCALE GENOMIC DNA]</scope>
    <source>
        <strain evidence="13 14">IMCC43200</strain>
    </source>
</reference>
<evidence type="ECO:0000256" key="8">
    <source>
        <dbReference type="ARBA" id="ARBA00022840"/>
    </source>
</evidence>
<keyword evidence="10 11" id="KW-0131">Cell cycle</keyword>
<dbReference type="NCBIfam" id="TIGR02673">
    <property type="entry name" value="FtsE"/>
    <property type="match status" value="1"/>
</dbReference>
<proteinExistence type="inferred from homology"/>
<feature type="domain" description="ABC transporter" evidence="12">
    <location>
        <begin position="2"/>
        <end position="224"/>
    </location>
</feature>
<dbReference type="InterPro" id="IPR005286">
    <property type="entry name" value="Cell_div_FtsE"/>
</dbReference>
<keyword evidence="9 11" id="KW-0472">Membrane</keyword>
<dbReference type="Gene3D" id="3.40.50.300">
    <property type="entry name" value="P-loop containing nucleotide triphosphate hydrolases"/>
    <property type="match status" value="1"/>
</dbReference>